<dbReference type="Proteomes" id="UP000192907">
    <property type="component" value="Unassembled WGS sequence"/>
</dbReference>
<dbReference type="Gene3D" id="1.20.120.30">
    <property type="entry name" value="Aspartate receptor, ligand-binding domain"/>
    <property type="match status" value="1"/>
</dbReference>
<reference evidence="5" key="1">
    <citation type="submission" date="2017-04" db="EMBL/GenBank/DDBJ databases">
        <authorList>
            <person name="Varghese N."/>
            <person name="Submissions S."/>
        </authorList>
    </citation>
    <scope>NUCLEOTIDE SEQUENCE [LARGE SCALE GENOMIC DNA]</scope>
    <source>
        <strain evidence="5">RKEM611</strain>
    </source>
</reference>
<dbReference type="Pfam" id="PF00015">
    <property type="entry name" value="MCPsignal"/>
    <property type="match status" value="1"/>
</dbReference>
<dbReference type="PROSITE" id="PS50111">
    <property type="entry name" value="CHEMOTAXIS_TRANSDUC_2"/>
    <property type="match status" value="1"/>
</dbReference>
<feature type="domain" description="Methyl-accepting transducer" evidence="3">
    <location>
        <begin position="1"/>
        <end position="221"/>
    </location>
</feature>
<dbReference type="GO" id="GO:0007165">
    <property type="term" value="P:signal transduction"/>
    <property type="evidence" value="ECO:0007669"/>
    <property type="project" value="UniProtKB-KW"/>
</dbReference>
<accession>A0A1Y6BHY8</accession>
<dbReference type="PANTHER" id="PTHR32089">
    <property type="entry name" value="METHYL-ACCEPTING CHEMOTAXIS PROTEIN MCPB"/>
    <property type="match status" value="1"/>
</dbReference>
<keyword evidence="4" id="KW-0675">Receptor</keyword>
<dbReference type="SUPFAM" id="SSF58104">
    <property type="entry name" value="Methyl-accepting chemotaxis protein (MCP) signaling domain"/>
    <property type="match status" value="1"/>
</dbReference>
<dbReference type="SMART" id="SM00283">
    <property type="entry name" value="MA"/>
    <property type="match status" value="1"/>
</dbReference>
<keyword evidence="5" id="KW-1185">Reference proteome</keyword>
<evidence type="ECO:0000313" key="5">
    <source>
        <dbReference type="Proteomes" id="UP000192907"/>
    </source>
</evidence>
<proteinExistence type="predicted"/>
<gene>
    <name evidence="4" type="ORF">SAMN06296036_105142</name>
</gene>
<dbReference type="InterPro" id="IPR025991">
    <property type="entry name" value="Chemoreceptor_zinc-bind_dom"/>
</dbReference>
<evidence type="ECO:0000313" key="4">
    <source>
        <dbReference type="EMBL" id="SMF12184.1"/>
    </source>
</evidence>
<dbReference type="PANTHER" id="PTHR32089:SF70">
    <property type="entry name" value="ENERGY TAXIS MODULATING METHYL ACCEPTING SENSORY TRANSDUCER"/>
    <property type="match status" value="1"/>
</dbReference>
<dbReference type="OrthoDB" id="2489132at2"/>
<evidence type="ECO:0000256" key="2">
    <source>
        <dbReference type="PROSITE-ProRule" id="PRU00284"/>
    </source>
</evidence>
<dbReference type="AlphaFoldDB" id="A0A1Y6BHY8"/>
<protein>
    <submittedName>
        <fullName evidence="4">Chemoreceptor zinc-binding domain-containing protein</fullName>
    </submittedName>
</protein>
<dbReference type="STRING" id="1513793.SAMN06296036_105142"/>
<dbReference type="GO" id="GO:0016020">
    <property type="term" value="C:membrane"/>
    <property type="evidence" value="ECO:0007669"/>
    <property type="project" value="InterPro"/>
</dbReference>
<evidence type="ECO:0000256" key="1">
    <source>
        <dbReference type="ARBA" id="ARBA00023224"/>
    </source>
</evidence>
<dbReference type="EMBL" id="FWZT01000005">
    <property type="protein sequence ID" value="SMF12184.1"/>
    <property type="molecule type" value="Genomic_DNA"/>
</dbReference>
<organism evidence="4 5">
    <name type="scientific">Pseudobacteriovorax antillogorgiicola</name>
    <dbReference type="NCBI Taxonomy" id="1513793"/>
    <lineage>
        <taxon>Bacteria</taxon>
        <taxon>Pseudomonadati</taxon>
        <taxon>Bdellovibrionota</taxon>
        <taxon>Oligoflexia</taxon>
        <taxon>Oligoflexales</taxon>
        <taxon>Pseudobacteriovoracaceae</taxon>
        <taxon>Pseudobacteriovorax</taxon>
    </lineage>
</organism>
<dbReference type="Gene3D" id="6.10.250.3200">
    <property type="match status" value="1"/>
</dbReference>
<evidence type="ECO:0000259" key="3">
    <source>
        <dbReference type="PROSITE" id="PS50111"/>
    </source>
</evidence>
<dbReference type="InterPro" id="IPR004089">
    <property type="entry name" value="MCPsignal_dom"/>
</dbReference>
<name>A0A1Y6BHY8_9BACT</name>
<dbReference type="RefSeq" id="WP_132317417.1">
    <property type="nucleotide sequence ID" value="NZ_FWZT01000005.1"/>
</dbReference>
<keyword evidence="1 2" id="KW-0807">Transducer</keyword>
<dbReference type="Pfam" id="PF13682">
    <property type="entry name" value="CZB"/>
    <property type="match status" value="1"/>
</dbReference>
<sequence>MEASKIIQKTASENDLLEDRERHDNHLIRLFTEENENLRAGLSTIQKNIAEAVSSNNETIESNQDTREKFDSILSEVNALARESVRLSELLVNVEQKVAKLSESISDIQGFSKSIQGIADQTNLLALNATIESARAGESGRGFAVVANEVKELSNQTSALTDNINHSVSSIVEESKDISIAVADASASSTSSTEKMSTFLDDISDVIQKNNNSSRRVSKVNDHIFITLAKLDHVIWKVNTYLSVARQKEEFQFVDYHNCRLGKWYYEGDGKKSFSHLPSYSQLELPHSKVHLGTKAVFELLHDIDSNFEKLKKSLQDMEEGSQGVFEILDLILHEKQT</sequence>